<dbReference type="Proteomes" id="UP000646548">
    <property type="component" value="Unassembled WGS sequence"/>
</dbReference>
<proteinExistence type="predicted"/>
<accession>A0A834BS89</accession>
<comment type="caution">
    <text evidence="3">The sequence shown here is derived from an EMBL/GenBank/DDBJ whole genome shotgun (WGS) entry which is preliminary data.</text>
</comment>
<evidence type="ECO:0000313" key="4">
    <source>
        <dbReference type="Proteomes" id="UP000646548"/>
    </source>
</evidence>
<dbReference type="InterPro" id="IPR026320">
    <property type="entry name" value="PRR14"/>
</dbReference>
<keyword evidence="1" id="KW-0597">Phosphoprotein</keyword>
<feature type="domain" description="Tantalus-like" evidence="2">
    <location>
        <begin position="192"/>
        <end position="249"/>
    </location>
</feature>
<reference evidence="3" key="1">
    <citation type="journal article" name="BMC Genomics">
        <title>Long-read sequencing and de novo genome assembly of marine medaka (Oryzias melastigma).</title>
        <authorList>
            <person name="Liang P."/>
            <person name="Saqib H.S.A."/>
            <person name="Ni X."/>
            <person name="Shen Y."/>
        </authorList>
    </citation>
    <scope>NUCLEOTIDE SEQUENCE</scope>
    <source>
        <strain evidence="3">Bigg-433</strain>
    </source>
</reference>
<evidence type="ECO:0000256" key="1">
    <source>
        <dbReference type="ARBA" id="ARBA00022553"/>
    </source>
</evidence>
<evidence type="ECO:0000313" key="3">
    <source>
        <dbReference type="EMBL" id="KAF6718768.1"/>
    </source>
</evidence>
<dbReference type="PANTHER" id="PTHR14522:SF2">
    <property type="entry name" value="PROLINE-RICH PROTEIN 14"/>
    <property type="match status" value="1"/>
</dbReference>
<dbReference type="Pfam" id="PF15386">
    <property type="entry name" value="Tantalus"/>
    <property type="match status" value="1"/>
</dbReference>
<name>A0A834BS89_ORYME</name>
<gene>
    <name evidence="3" type="ORF">FQA47_011078</name>
</gene>
<dbReference type="PANTHER" id="PTHR14522">
    <property type="entry name" value="EMO2-RELATED"/>
    <property type="match status" value="1"/>
</dbReference>
<protein>
    <submittedName>
        <fullName evidence="3">Protein PRR14L</fullName>
    </submittedName>
</protein>
<organism evidence="3 4">
    <name type="scientific">Oryzias melastigma</name>
    <name type="common">Marine medaka</name>
    <dbReference type="NCBI Taxonomy" id="30732"/>
    <lineage>
        <taxon>Eukaryota</taxon>
        <taxon>Metazoa</taxon>
        <taxon>Chordata</taxon>
        <taxon>Craniata</taxon>
        <taxon>Vertebrata</taxon>
        <taxon>Euteleostomi</taxon>
        <taxon>Actinopterygii</taxon>
        <taxon>Neopterygii</taxon>
        <taxon>Teleostei</taxon>
        <taxon>Neoteleostei</taxon>
        <taxon>Acanthomorphata</taxon>
        <taxon>Ovalentaria</taxon>
        <taxon>Atherinomorphae</taxon>
        <taxon>Beloniformes</taxon>
        <taxon>Adrianichthyidae</taxon>
        <taxon>Oryziinae</taxon>
        <taxon>Oryzias</taxon>
    </lineage>
</organism>
<dbReference type="InterPro" id="IPR028149">
    <property type="entry name" value="Tantalus-like"/>
</dbReference>
<evidence type="ECO:0000259" key="2">
    <source>
        <dbReference type="Pfam" id="PF15386"/>
    </source>
</evidence>
<sequence length="320" mass="35445">MKPMHVVICYCRFFSHDALRAVQSLPNGRAGNMAAVVLHSGCAPHASTFPGEVSCTATSHLHRPPILHLSAVAIETLLDRWRGGASWGSLWPLKDWTAPPSLGSDHCYTLETTTSIGAQLHLKRRAGCDGALNLLQRGQKALPPPVCSANGLLSSRSVQSAGGSFFLSSKAEFSKRVSQIRIRRSSPREAELTPMGLPKVKRIKKKEFSVEEIYTNKNYRPPPTNRSLETIFEEPREKNGALLLIGQQKRRRLLLFPDVTQPRKRKKPPGAGLLVATVPRKRAAARRHIHGMDDDSDLDVMLVERLSALEDFLTRQGLDE</sequence>
<dbReference type="AlphaFoldDB" id="A0A834BS89"/>
<dbReference type="EMBL" id="WKFB01000686">
    <property type="protein sequence ID" value="KAF6718768.1"/>
    <property type="molecule type" value="Genomic_DNA"/>
</dbReference>